<dbReference type="Proteomes" id="UP000753961">
    <property type="component" value="Unassembled WGS sequence"/>
</dbReference>
<protein>
    <submittedName>
        <fullName evidence="1">Uncharacterized protein</fullName>
    </submittedName>
</protein>
<dbReference type="AlphaFoldDB" id="A0A953HQH9"/>
<evidence type="ECO:0000313" key="2">
    <source>
        <dbReference type="Proteomes" id="UP000753961"/>
    </source>
</evidence>
<keyword evidence="2" id="KW-1185">Reference proteome</keyword>
<gene>
    <name evidence="1" type="ORF">KUV50_00255</name>
</gene>
<organism evidence="1 2">
    <name type="scientific">Membranihabitans marinus</name>
    <dbReference type="NCBI Taxonomy" id="1227546"/>
    <lineage>
        <taxon>Bacteria</taxon>
        <taxon>Pseudomonadati</taxon>
        <taxon>Bacteroidota</taxon>
        <taxon>Saprospiria</taxon>
        <taxon>Saprospirales</taxon>
        <taxon>Saprospiraceae</taxon>
        <taxon>Membranihabitans</taxon>
    </lineage>
</organism>
<evidence type="ECO:0000313" key="1">
    <source>
        <dbReference type="EMBL" id="MBY5956545.1"/>
    </source>
</evidence>
<proteinExistence type="predicted"/>
<sequence length="214" mass="24382">MSCWLLSSCQPSGKNPKFSDPRITANIRYLESSGELSGTWSFYQRNQVDSLVPDARLHEFIINGQKVKSEKVKNNYHMYLMNDTLISHNLNVQIQPSNQVISIAMPYIPVIESELLQVGLDWTFTWDSLSYNVGDSIRLVLSDSTKKTVLTNASGQAGQITIPYTQTRYLTPGSGFYYLISKSIRRKKTNGVDFEYEIEVYSDDVPVKIMSWDN</sequence>
<reference evidence="1" key="1">
    <citation type="submission" date="2021-06" db="EMBL/GenBank/DDBJ databases">
        <title>44 bacteria genomes isolated from Dapeng, Shenzhen.</title>
        <authorList>
            <person name="Zheng W."/>
            <person name="Yu S."/>
            <person name="Huang Y."/>
        </authorList>
    </citation>
    <scope>NUCLEOTIDE SEQUENCE</scope>
    <source>
        <strain evidence="1">DP5N28-2</strain>
    </source>
</reference>
<dbReference type="EMBL" id="JAHVHU010000001">
    <property type="protein sequence ID" value="MBY5956545.1"/>
    <property type="molecule type" value="Genomic_DNA"/>
</dbReference>
<dbReference type="RefSeq" id="WP_222578067.1">
    <property type="nucleotide sequence ID" value="NZ_JAHVHU010000001.1"/>
</dbReference>
<comment type="caution">
    <text evidence="1">The sequence shown here is derived from an EMBL/GenBank/DDBJ whole genome shotgun (WGS) entry which is preliminary data.</text>
</comment>
<accession>A0A953HQH9</accession>
<name>A0A953HQH9_9BACT</name>